<sequence>MTSYRQYCPIARGAEIFAERWTPLIIRNLYLGCRTFTEILEGAPGMSKTLLTERLRAMERYEVVERRQRPSGRGSTYHLTPSGVELVDVCMALGNWGARWLEVAPEHLGPHVVLWTMARLADRSDLPQPRLVIRFDITDVERPNRYWLVLETANAEVCQIPPGYAEDLVVSTTSEWLAKWHMGWISLSAAQRRQVISVAGPPRLARKLGSLGLSRFADVAPARQSVNTPIGSPA</sequence>
<keyword evidence="1" id="KW-0805">Transcription regulation</keyword>
<dbReference type="InterPro" id="IPR036390">
    <property type="entry name" value="WH_DNA-bd_sf"/>
</dbReference>
<protein>
    <submittedName>
        <fullName evidence="5">Transcriptional regulator</fullName>
    </submittedName>
</protein>
<dbReference type="EMBL" id="BONY01000015">
    <property type="protein sequence ID" value="GIH04838.1"/>
    <property type="molecule type" value="Genomic_DNA"/>
</dbReference>
<dbReference type="AlphaFoldDB" id="A0A8J3Q7T8"/>
<dbReference type="PANTHER" id="PTHR33204">
    <property type="entry name" value="TRANSCRIPTIONAL REGULATOR, MARR FAMILY"/>
    <property type="match status" value="1"/>
</dbReference>
<dbReference type="Pfam" id="PF01638">
    <property type="entry name" value="HxlR"/>
    <property type="match status" value="1"/>
</dbReference>
<dbReference type="Proteomes" id="UP000612899">
    <property type="component" value="Unassembled WGS sequence"/>
</dbReference>
<evidence type="ECO:0000259" key="4">
    <source>
        <dbReference type="PROSITE" id="PS51118"/>
    </source>
</evidence>
<keyword evidence="3" id="KW-0804">Transcription</keyword>
<dbReference type="PANTHER" id="PTHR33204:SF18">
    <property type="entry name" value="TRANSCRIPTIONAL REGULATORY PROTEIN"/>
    <property type="match status" value="1"/>
</dbReference>
<evidence type="ECO:0000313" key="5">
    <source>
        <dbReference type="EMBL" id="GIH04838.1"/>
    </source>
</evidence>
<gene>
    <name evidence="5" type="ORF">Rhe02_29050</name>
</gene>
<feature type="domain" description="HTH hxlR-type" evidence="4">
    <location>
        <begin position="8"/>
        <end position="105"/>
    </location>
</feature>
<keyword evidence="2" id="KW-0238">DNA-binding</keyword>
<evidence type="ECO:0000256" key="1">
    <source>
        <dbReference type="ARBA" id="ARBA00023015"/>
    </source>
</evidence>
<organism evidence="5 6">
    <name type="scientific">Rhizocola hellebori</name>
    <dbReference type="NCBI Taxonomy" id="1392758"/>
    <lineage>
        <taxon>Bacteria</taxon>
        <taxon>Bacillati</taxon>
        <taxon>Actinomycetota</taxon>
        <taxon>Actinomycetes</taxon>
        <taxon>Micromonosporales</taxon>
        <taxon>Micromonosporaceae</taxon>
        <taxon>Rhizocola</taxon>
    </lineage>
</organism>
<dbReference type="RefSeq" id="WP_203908715.1">
    <property type="nucleotide sequence ID" value="NZ_BONY01000015.1"/>
</dbReference>
<dbReference type="Gene3D" id="1.10.10.10">
    <property type="entry name" value="Winged helix-like DNA-binding domain superfamily/Winged helix DNA-binding domain"/>
    <property type="match status" value="1"/>
</dbReference>
<accession>A0A8J3Q7T8</accession>
<dbReference type="InterPro" id="IPR036388">
    <property type="entry name" value="WH-like_DNA-bd_sf"/>
</dbReference>
<reference evidence="5" key="1">
    <citation type="submission" date="2021-01" db="EMBL/GenBank/DDBJ databases">
        <title>Whole genome shotgun sequence of Rhizocola hellebori NBRC 109834.</title>
        <authorList>
            <person name="Komaki H."/>
            <person name="Tamura T."/>
        </authorList>
    </citation>
    <scope>NUCLEOTIDE SEQUENCE</scope>
    <source>
        <strain evidence="5">NBRC 109834</strain>
    </source>
</reference>
<dbReference type="SUPFAM" id="SSF55718">
    <property type="entry name" value="SCP-like"/>
    <property type="match status" value="1"/>
</dbReference>
<dbReference type="GO" id="GO:0003677">
    <property type="term" value="F:DNA binding"/>
    <property type="evidence" value="ECO:0007669"/>
    <property type="project" value="UniProtKB-KW"/>
</dbReference>
<evidence type="ECO:0000256" key="3">
    <source>
        <dbReference type="ARBA" id="ARBA00023163"/>
    </source>
</evidence>
<comment type="caution">
    <text evidence="5">The sequence shown here is derived from an EMBL/GenBank/DDBJ whole genome shotgun (WGS) entry which is preliminary data.</text>
</comment>
<evidence type="ECO:0000256" key="2">
    <source>
        <dbReference type="ARBA" id="ARBA00023125"/>
    </source>
</evidence>
<dbReference type="PROSITE" id="PS51118">
    <property type="entry name" value="HTH_HXLR"/>
    <property type="match status" value="1"/>
</dbReference>
<dbReference type="InterPro" id="IPR036527">
    <property type="entry name" value="SCP2_sterol-bd_dom_sf"/>
</dbReference>
<proteinExistence type="predicted"/>
<dbReference type="SUPFAM" id="SSF46785">
    <property type="entry name" value="Winged helix' DNA-binding domain"/>
    <property type="match status" value="1"/>
</dbReference>
<keyword evidence="6" id="KW-1185">Reference proteome</keyword>
<name>A0A8J3Q7T8_9ACTN</name>
<dbReference type="InterPro" id="IPR002577">
    <property type="entry name" value="HTH_HxlR"/>
</dbReference>
<evidence type="ECO:0000313" key="6">
    <source>
        <dbReference type="Proteomes" id="UP000612899"/>
    </source>
</evidence>